<keyword evidence="4 5" id="KW-0472">Membrane</keyword>
<protein>
    <recommendedName>
        <fullName evidence="5">UPF0353 protein MTIM_34080</fullName>
    </recommendedName>
</protein>
<comment type="caution">
    <text evidence="7">The sequence shown here is derived from an EMBL/GenBank/DDBJ whole genome shotgun (WGS) entry which is preliminary data.</text>
</comment>
<dbReference type="NCBIfam" id="NF010238">
    <property type="entry name" value="PRK13685.1"/>
    <property type="match status" value="1"/>
</dbReference>
<proteinExistence type="inferred from homology"/>
<comment type="similarity">
    <text evidence="5">Belongs to the UPF0353 family.</text>
</comment>
<evidence type="ECO:0000256" key="2">
    <source>
        <dbReference type="ARBA" id="ARBA00022692"/>
    </source>
</evidence>
<dbReference type="Gene3D" id="3.40.50.410">
    <property type="entry name" value="von Willebrand factor, type A domain"/>
    <property type="match status" value="1"/>
</dbReference>
<feature type="transmembrane region" description="Helical" evidence="5">
    <location>
        <begin position="313"/>
        <end position="333"/>
    </location>
</feature>
<evidence type="ECO:0000256" key="5">
    <source>
        <dbReference type="HAMAP-Rule" id="MF_01340"/>
    </source>
</evidence>
<feature type="domain" description="VWFA" evidence="6">
    <location>
        <begin position="102"/>
        <end position="298"/>
    </location>
</feature>
<feature type="transmembrane region" description="Helical" evidence="5">
    <location>
        <begin position="20"/>
        <end position="39"/>
    </location>
</feature>
<keyword evidence="3 5" id="KW-1133">Transmembrane helix</keyword>
<dbReference type="Proteomes" id="UP000465301">
    <property type="component" value="Unassembled WGS sequence"/>
</dbReference>
<dbReference type="AlphaFoldDB" id="A0A7I9Z9D2"/>
<evidence type="ECO:0000256" key="4">
    <source>
        <dbReference type="ARBA" id="ARBA00023136"/>
    </source>
</evidence>
<dbReference type="InterPro" id="IPR022933">
    <property type="entry name" value="UPF0353"/>
</dbReference>
<dbReference type="PROSITE" id="PS50234">
    <property type="entry name" value="VWFA"/>
    <property type="match status" value="1"/>
</dbReference>
<evidence type="ECO:0000256" key="1">
    <source>
        <dbReference type="ARBA" id="ARBA00022475"/>
    </source>
</evidence>
<dbReference type="PANTHER" id="PTHR22550:SF5">
    <property type="entry name" value="LEUCINE ZIPPER PROTEIN 4"/>
    <property type="match status" value="1"/>
</dbReference>
<organism evidence="7 8">
    <name type="scientific">Mycobacterium timonense</name>
    <dbReference type="NCBI Taxonomy" id="701043"/>
    <lineage>
        <taxon>Bacteria</taxon>
        <taxon>Bacillati</taxon>
        <taxon>Actinomycetota</taxon>
        <taxon>Actinomycetes</taxon>
        <taxon>Mycobacteriales</taxon>
        <taxon>Mycobacteriaceae</taxon>
        <taxon>Mycobacterium</taxon>
        <taxon>Mycobacterium avium complex (MAC)</taxon>
    </lineage>
</organism>
<dbReference type="InterPro" id="IPR050768">
    <property type="entry name" value="UPF0353/GerABKA_families"/>
</dbReference>
<dbReference type="InterPro" id="IPR002035">
    <property type="entry name" value="VWF_A"/>
</dbReference>
<dbReference type="InterPro" id="IPR024163">
    <property type="entry name" value="Aerotolerance_reg_N"/>
</dbReference>
<accession>A0A7I9Z9D2</accession>
<comment type="subcellular location">
    <subcellularLocation>
        <location evidence="5">Cell membrane</location>
        <topology evidence="5">Multi-pass membrane protein</topology>
    </subcellularLocation>
</comment>
<dbReference type="PANTHER" id="PTHR22550">
    <property type="entry name" value="SPORE GERMINATION PROTEIN"/>
    <property type="match status" value="1"/>
</dbReference>
<keyword evidence="1 5" id="KW-1003">Cell membrane</keyword>
<name>A0A7I9Z9D2_9MYCO</name>
<dbReference type="EMBL" id="BLLA01000001">
    <property type="protein sequence ID" value="GFG97529.1"/>
    <property type="molecule type" value="Genomic_DNA"/>
</dbReference>
<dbReference type="SUPFAM" id="SSF53300">
    <property type="entry name" value="vWA-like"/>
    <property type="match status" value="1"/>
</dbReference>
<keyword evidence="8" id="KW-1185">Reference proteome</keyword>
<evidence type="ECO:0000259" key="6">
    <source>
        <dbReference type="PROSITE" id="PS50234"/>
    </source>
</evidence>
<dbReference type="GO" id="GO:0005886">
    <property type="term" value="C:plasma membrane"/>
    <property type="evidence" value="ECO:0007669"/>
    <property type="project" value="UniProtKB-SubCell"/>
</dbReference>
<dbReference type="InterPro" id="IPR036465">
    <property type="entry name" value="vWFA_dom_sf"/>
</dbReference>
<dbReference type="Pfam" id="PF07584">
    <property type="entry name" value="BatA"/>
    <property type="match status" value="1"/>
</dbReference>
<comment type="caution">
    <text evidence="5">Lacks conserved residue(s) required for the propagation of feature annotation.</text>
</comment>
<keyword evidence="2 5" id="KW-0812">Transmembrane</keyword>
<gene>
    <name evidence="7" type="ORF">MTIM_34080</name>
</gene>
<reference evidence="7 8" key="1">
    <citation type="journal article" date="2019" name="Emerg. Microbes Infect.">
        <title>Comprehensive subspecies identification of 175 nontuberculous mycobacteria species based on 7547 genomic profiles.</title>
        <authorList>
            <person name="Matsumoto Y."/>
            <person name="Kinjo T."/>
            <person name="Motooka D."/>
            <person name="Nabeya D."/>
            <person name="Jung N."/>
            <person name="Uechi K."/>
            <person name="Horii T."/>
            <person name="Iida T."/>
            <person name="Fujita J."/>
            <person name="Nakamura S."/>
        </authorList>
    </citation>
    <scope>NUCLEOTIDE SEQUENCE [LARGE SCALE GENOMIC DNA]</scope>
    <source>
        <strain evidence="7 8">JCM 30726</strain>
    </source>
</reference>
<evidence type="ECO:0000313" key="7">
    <source>
        <dbReference type="EMBL" id="GFG97529.1"/>
    </source>
</evidence>
<evidence type="ECO:0000313" key="8">
    <source>
        <dbReference type="Proteomes" id="UP000465301"/>
    </source>
</evidence>
<dbReference type="Pfam" id="PF13519">
    <property type="entry name" value="VWA_2"/>
    <property type="match status" value="1"/>
</dbReference>
<dbReference type="SMART" id="SM00327">
    <property type="entry name" value="VWA"/>
    <property type="match status" value="1"/>
</dbReference>
<evidence type="ECO:0000256" key="3">
    <source>
        <dbReference type="ARBA" id="ARBA00022989"/>
    </source>
</evidence>
<sequence>MWLDMKVPLLGPVSLTGFQNPWFFLALLAVLLVIGLYVVQQFARRRRVLRFANMEVLERVAPPHPSRWRHVPTILLAASLVLLTTAMAGPTSDVRIPLNRAVVMLVIDVSESMASNDVPPTRLAAAKEAGKQFADQLTPAINLGLVEFAANATLLVPPTTNRAAVKSGIDSLAPAPKTATGEGIFTALQAIATVGSVMGGGDGPPPARIVLESDGAENVPLDPNAPQGAFTAARAAKGQGVQISTISFGTPYGTVDYEGATIPVPVDDQTLQKICEITDGEAFHADSLDSLKNVYTTLQRQIGYETVKGDASLAWMLLGAVVMAGAVLAGLLLNRRLPA</sequence>
<dbReference type="HAMAP" id="MF_01340">
    <property type="entry name" value="UPF0353"/>
    <property type="match status" value="1"/>
</dbReference>